<organism evidence="2 3">
    <name type="scientific">Salipaludibacillus keqinensis</name>
    <dbReference type="NCBI Taxonomy" id="2045207"/>
    <lineage>
        <taxon>Bacteria</taxon>
        <taxon>Bacillati</taxon>
        <taxon>Bacillota</taxon>
        <taxon>Bacilli</taxon>
        <taxon>Bacillales</taxon>
        <taxon>Bacillaceae</taxon>
    </lineage>
</organism>
<keyword evidence="3" id="KW-1185">Reference proteome</keyword>
<dbReference type="OrthoDB" id="9955230at2"/>
<comment type="caution">
    <text evidence="2">The sequence shown here is derived from an EMBL/GenBank/DDBJ whole genome shotgun (WGS) entry which is preliminary data.</text>
</comment>
<evidence type="ECO:0000313" key="2">
    <source>
        <dbReference type="EMBL" id="PYZ95141.1"/>
    </source>
</evidence>
<keyword evidence="1" id="KW-0812">Transmembrane</keyword>
<feature type="transmembrane region" description="Helical" evidence="1">
    <location>
        <begin position="12"/>
        <end position="32"/>
    </location>
</feature>
<keyword evidence="1" id="KW-0472">Membrane</keyword>
<name>A0A323TJJ1_9BACI</name>
<reference evidence="2 3" key="1">
    <citation type="submission" date="2017-10" db="EMBL/GenBank/DDBJ databases">
        <title>Bacillus sp. nov., a halophilic bacterium isolated from a Keqin Lake.</title>
        <authorList>
            <person name="Wang H."/>
        </authorList>
    </citation>
    <scope>NUCLEOTIDE SEQUENCE [LARGE SCALE GENOMIC DNA]</scope>
    <source>
        <strain evidence="2 3">KQ-12</strain>
    </source>
</reference>
<keyword evidence="1" id="KW-1133">Transmembrane helix</keyword>
<dbReference type="Proteomes" id="UP000248214">
    <property type="component" value="Unassembled WGS sequence"/>
</dbReference>
<proteinExistence type="predicted"/>
<dbReference type="AlphaFoldDB" id="A0A323TJJ1"/>
<dbReference type="EMBL" id="PDOD01000001">
    <property type="protein sequence ID" value="PYZ95141.1"/>
    <property type="molecule type" value="Genomic_DNA"/>
</dbReference>
<evidence type="ECO:0000256" key="1">
    <source>
        <dbReference type="SAM" id="Phobius"/>
    </source>
</evidence>
<protein>
    <submittedName>
        <fullName evidence="2">Uncharacterized protein</fullName>
    </submittedName>
</protein>
<feature type="transmembrane region" description="Helical" evidence="1">
    <location>
        <begin position="38"/>
        <end position="59"/>
    </location>
</feature>
<gene>
    <name evidence="2" type="ORF">CR194_06400</name>
</gene>
<sequence length="65" mass="7080">MKHITTIPYPVIFGLAGAFSGAATILVVGKLLIGSLPWLIAIGVFIVLFCFIQLFNGYLKKKINQ</sequence>
<evidence type="ECO:0000313" key="3">
    <source>
        <dbReference type="Proteomes" id="UP000248214"/>
    </source>
</evidence>
<accession>A0A323TJJ1</accession>
<dbReference type="RefSeq" id="WP_110608776.1">
    <property type="nucleotide sequence ID" value="NZ_PDOD01000001.1"/>
</dbReference>